<keyword evidence="10" id="KW-1185">Reference proteome</keyword>
<dbReference type="InterPro" id="IPR011527">
    <property type="entry name" value="ABC1_TM_dom"/>
</dbReference>
<accession>A0ABQ9JBR2</accession>
<keyword evidence="4" id="KW-0067">ATP-binding</keyword>
<organism evidence="9 10">
    <name type="scientific">Molorchus minor</name>
    <dbReference type="NCBI Taxonomy" id="1323400"/>
    <lineage>
        <taxon>Eukaryota</taxon>
        <taxon>Metazoa</taxon>
        <taxon>Ecdysozoa</taxon>
        <taxon>Arthropoda</taxon>
        <taxon>Hexapoda</taxon>
        <taxon>Insecta</taxon>
        <taxon>Pterygota</taxon>
        <taxon>Neoptera</taxon>
        <taxon>Endopterygota</taxon>
        <taxon>Coleoptera</taxon>
        <taxon>Polyphaga</taxon>
        <taxon>Cucujiformia</taxon>
        <taxon>Chrysomeloidea</taxon>
        <taxon>Cerambycidae</taxon>
        <taxon>Lamiinae</taxon>
        <taxon>Monochamini</taxon>
        <taxon>Molorchus</taxon>
    </lineage>
</organism>
<evidence type="ECO:0000256" key="4">
    <source>
        <dbReference type="ARBA" id="ARBA00022840"/>
    </source>
</evidence>
<dbReference type="PANTHER" id="PTHR24223:SF448">
    <property type="entry name" value="FI20146P1-RELATED"/>
    <property type="match status" value="1"/>
</dbReference>
<dbReference type="InterPro" id="IPR036640">
    <property type="entry name" value="ABC1_TM_sf"/>
</dbReference>
<reference evidence="9" key="1">
    <citation type="journal article" date="2023" name="Insect Mol. Biol.">
        <title>Genome sequencing provides insights into the evolution of gene families encoding plant cell wall-degrading enzymes in longhorned beetles.</title>
        <authorList>
            <person name="Shin N.R."/>
            <person name="Okamura Y."/>
            <person name="Kirsch R."/>
            <person name="Pauchet Y."/>
        </authorList>
    </citation>
    <scope>NUCLEOTIDE SEQUENCE</scope>
    <source>
        <strain evidence="9">MMC_N1</strain>
    </source>
</reference>
<evidence type="ECO:0000313" key="9">
    <source>
        <dbReference type="EMBL" id="KAJ8974857.1"/>
    </source>
</evidence>
<dbReference type="SUPFAM" id="SSF90123">
    <property type="entry name" value="ABC transporter transmembrane region"/>
    <property type="match status" value="1"/>
</dbReference>
<feature type="domain" description="ABC transmembrane type-1" evidence="8">
    <location>
        <begin position="22"/>
        <end position="135"/>
    </location>
</feature>
<protein>
    <recommendedName>
        <fullName evidence="8">ABC transmembrane type-1 domain-containing protein</fullName>
    </recommendedName>
</protein>
<keyword evidence="1" id="KW-0813">Transport</keyword>
<keyword evidence="2 7" id="KW-0812">Transmembrane</keyword>
<dbReference type="Gene3D" id="1.20.1560.10">
    <property type="entry name" value="ABC transporter type 1, transmembrane domain"/>
    <property type="match status" value="1"/>
</dbReference>
<evidence type="ECO:0000256" key="5">
    <source>
        <dbReference type="ARBA" id="ARBA00022989"/>
    </source>
</evidence>
<name>A0ABQ9JBR2_9CUCU</name>
<proteinExistence type="predicted"/>
<evidence type="ECO:0000256" key="3">
    <source>
        <dbReference type="ARBA" id="ARBA00022741"/>
    </source>
</evidence>
<sequence>MMGILHLGMKIRVACCSLIYESQTTAGQVVNLLSNDVNRFDVAVLFAHQLWIGPIETIICTYLMYLQVTISALVGVLVLIMFIPMQVYLGKKNINITFKNSLRTDERVRLMNEIVSGIQVIKLYAWEKPFTKLVEYARSTRMSIFASILAYVLLGNNITAEKVFVLTSFYNILRQAMSVFFPQGISQVAEANVSIKRLNQYMLYDETQIAKALNS</sequence>
<dbReference type="EMBL" id="JAPWTJ010000918">
    <property type="protein sequence ID" value="KAJ8974857.1"/>
    <property type="molecule type" value="Genomic_DNA"/>
</dbReference>
<evidence type="ECO:0000259" key="8">
    <source>
        <dbReference type="PROSITE" id="PS50929"/>
    </source>
</evidence>
<evidence type="ECO:0000256" key="7">
    <source>
        <dbReference type="SAM" id="Phobius"/>
    </source>
</evidence>
<dbReference type="InterPro" id="IPR050173">
    <property type="entry name" value="ABC_transporter_C-like"/>
</dbReference>
<evidence type="ECO:0000256" key="1">
    <source>
        <dbReference type="ARBA" id="ARBA00022448"/>
    </source>
</evidence>
<keyword evidence="6 7" id="KW-0472">Membrane</keyword>
<feature type="transmembrane region" description="Helical" evidence="7">
    <location>
        <begin position="70"/>
        <end position="89"/>
    </location>
</feature>
<dbReference type="Proteomes" id="UP001162164">
    <property type="component" value="Unassembled WGS sequence"/>
</dbReference>
<evidence type="ECO:0000256" key="6">
    <source>
        <dbReference type="ARBA" id="ARBA00023136"/>
    </source>
</evidence>
<dbReference type="PROSITE" id="PS50929">
    <property type="entry name" value="ABC_TM1F"/>
    <property type="match status" value="1"/>
</dbReference>
<gene>
    <name evidence="9" type="ORF">NQ317_001955</name>
</gene>
<evidence type="ECO:0000256" key="2">
    <source>
        <dbReference type="ARBA" id="ARBA00022692"/>
    </source>
</evidence>
<evidence type="ECO:0000313" key="10">
    <source>
        <dbReference type="Proteomes" id="UP001162164"/>
    </source>
</evidence>
<keyword evidence="5 7" id="KW-1133">Transmembrane helix</keyword>
<keyword evidence="3" id="KW-0547">Nucleotide-binding</keyword>
<dbReference type="PANTHER" id="PTHR24223">
    <property type="entry name" value="ATP-BINDING CASSETTE SUB-FAMILY C"/>
    <property type="match status" value="1"/>
</dbReference>
<dbReference type="Pfam" id="PF00664">
    <property type="entry name" value="ABC_membrane"/>
    <property type="match status" value="1"/>
</dbReference>
<comment type="caution">
    <text evidence="9">The sequence shown here is derived from an EMBL/GenBank/DDBJ whole genome shotgun (WGS) entry which is preliminary data.</text>
</comment>